<dbReference type="InterPro" id="IPR000182">
    <property type="entry name" value="GNAT_dom"/>
</dbReference>
<dbReference type="InterPro" id="IPR016181">
    <property type="entry name" value="Acyl_CoA_acyltransferase"/>
</dbReference>
<accession>A0ABS7VI05</accession>
<reference evidence="2 3" key="1">
    <citation type="submission" date="2021-09" db="EMBL/GenBank/DDBJ databases">
        <title>The complete genome sequence of a new microorganism.</title>
        <authorList>
            <person name="Zi Z."/>
        </authorList>
    </citation>
    <scope>NUCLEOTIDE SEQUENCE [LARGE SCALE GENOMIC DNA]</scope>
    <source>
        <strain evidence="2 3">WGZ8</strain>
    </source>
</reference>
<dbReference type="CDD" id="cd04301">
    <property type="entry name" value="NAT_SF"/>
    <property type="match status" value="1"/>
</dbReference>
<dbReference type="PANTHER" id="PTHR43792">
    <property type="entry name" value="GNAT FAMILY, PUTATIVE (AFU_ORTHOLOGUE AFUA_3G00765)-RELATED-RELATED"/>
    <property type="match status" value="1"/>
</dbReference>
<dbReference type="Gene3D" id="3.40.630.30">
    <property type="match status" value="1"/>
</dbReference>
<dbReference type="PROSITE" id="PS51186">
    <property type="entry name" value="GNAT"/>
    <property type="match status" value="1"/>
</dbReference>
<sequence length="205" mass="22821">MPLKRQLTSLSSGAPGLVPVLETERLRLRGHRAEDFPACLALWTDPEVTRFIGGRPSTQEEVWSRLLRYVGHWDLLGYGYWVIEDKETGAFLGETGFADFRRTIEPPIDGQPEIGWVLAPSAQGRGLATEAVQAVLKWGDAHFGPVPTVCLIAPENTPSLRVAEKCDYRPFVRATYREGITLLMRRDPAKSETVQPAAEIGQRIP</sequence>
<dbReference type="Pfam" id="PF13302">
    <property type="entry name" value="Acetyltransf_3"/>
    <property type="match status" value="1"/>
</dbReference>
<comment type="caution">
    <text evidence="2">The sequence shown here is derived from an EMBL/GenBank/DDBJ whole genome shotgun (WGS) entry which is preliminary data.</text>
</comment>
<dbReference type="EMBL" id="JAIRBM010000001">
    <property type="protein sequence ID" value="MBZ6074697.1"/>
    <property type="molecule type" value="Genomic_DNA"/>
</dbReference>
<gene>
    <name evidence="2" type="ORF">K9B37_00080</name>
</gene>
<dbReference type="PANTHER" id="PTHR43792:SF16">
    <property type="entry name" value="N-ACETYLTRANSFERASE DOMAIN-CONTAINING PROTEIN"/>
    <property type="match status" value="1"/>
</dbReference>
<evidence type="ECO:0000313" key="2">
    <source>
        <dbReference type="EMBL" id="MBZ6074697.1"/>
    </source>
</evidence>
<name>A0ABS7VI05_9HYPH</name>
<keyword evidence="3" id="KW-1185">Reference proteome</keyword>
<dbReference type="RefSeq" id="WP_224310760.1">
    <property type="nucleotide sequence ID" value="NZ_JAIRBM010000001.1"/>
</dbReference>
<dbReference type="SUPFAM" id="SSF55729">
    <property type="entry name" value="Acyl-CoA N-acyltransferases (Nat)"/>
    <property type="match status" value="1"/>
</dbReference>
<protein>
    <submittedName>
        <fullName evidence="2">GNAT family N-acetyltransferase</fullName>
    </submittedName>
</protein>
<organism evidence="2 3">
    <name type="scientific">Microvirga puerhi</name>
    <dbReference type="NCBI Taxonomy" id="2876078"/>
    <lineage>
        <taxon>Bacteria</taxon>
        <taxon>Pseudomonadati</taxon>
        <taxon>Pseudomonadota</taxon>
        <taxon>Alphaproteobacteria</taxon>
        <taxon>Hyphomicrobiales</taxon>
        <taxon>Methylobacteriaceae</taxon>
        <taxon>Microvirga</taxon>
    </lineage>
</organism>
<evidence type="ECO:0000259" key="1">
    <source>
        <dbReference type="PROSITE" id="PS51186"/>
    </source>
</evidence>
<dbReference type="Proteomes" id="UP000704176">
    <property type="component" value="Unassembled WGS sequence"/>
</dbReference>
<evidence type="ECO:0000313" key="3">
    <source>
        <dbReference type="Proteomes" id="UP000704176"/>
    </source>
</evidence>
<proteinExistence type="predicted"/>
<dbReference type="InterPro" id="IPR051531">
    <property type="entry name" value="N-acetyltransferase"/>
</dbReference>
<feature type="domain" description="N-acetyltransferase" evidence="1">
    <location>
        <begin position="26"/>
        <end position="189"/>
    </location>
</feature>